<keyword evidence="9 23" id="KW-1015">Disulfide bond</keyword>
<feature type="domain" description="TB" evidence="27">
    <location>
        <begin position="693"/>
        <end position="734"/>
    </location>
</feature>
<keyword evidence="29" id="KW-1185">Reference proteome</keyword>
<feature type="compositionally biased region" description="Polar residues" evidence="24">
    <location>
        <begin position="1006"/>
        <end position="1026"/>
    </location>
</feature>
<dbReference type="InterPro" id="IPR000742">
    <property type="entry name" value="EGF"/>
</dbReference>
<feature type="region of interest" description="Disordered" evidence="24">
    <location>
        <begin position="31"/>
        <end position="76"/>
    </location>
</feature>
<evidence type="ECO:0000256" key="1">
    <source>
        <dbReference type="ARBA" id="ARBA00004498"/>
    </source>
</evidence>
<feature type="compositionally biased region" description="Low complexity" evidence="24">
    <location>
        <begin position="2061"/>
        <end position="2070"/>
    </location>
</feature>
<feature type="domain" description="EGF-like" evidence="26">
    <location>
        <begin position="1490"/>
        <end position="1525"/>
    </location>
</feature>
<feature type="disulfide bond" evidence="23">
    <location>
        <begin position="539"/>
        <end position="549"/>
    </location>
</feature>
<evidence type="ECO:0000313" key="28">
    <source>
        <dbReference type="EMBL" id="KAG7479019.1"/>
    </source>
</evidence>
<keyword evidence="10" id="KW-0325">Glycoprotein</keyword>
<dbReference type="InterPro" id="IPR017878">
    <property type="entry name" value="TB_dom"/>
</dbReference>
<dbReference type="PROSITE" id="PS00010">
    <property type="entry name" value="ASX_HYDROXYL"/>
    <property type="match status" value="11"/>
</dbReference>
<dbReference type="PANTHER" id="PTHR47333:SF4">
    <property type="entry name" value="EGF-LIKE DOMAIN-CONTAINING PROTEIN"/>
    <property type="match status" value="1"/>
</dbReference>
<dbReference type="FunFam" id="2.10.25.10:FF:000139">
    <property type="entry name" value="Fibulin-1"/>
    <property type="match status" value="1"/>
</dbReference>
<dbReference type="GO" id="GO:0071944">
    <property type="term" value="C:cell periphery"/>
    <property type="evidence" value="ECO:0007669"/>
    <property type="project" value="UniProtKB-ARBA"/>
</dbReference>
<feature type="disulfide bond" evidence="23">
    <location>
        <begin position="1822"/>
        <end position="1832"/>
    </location>
</feature>
<feature type="disulfide bond" evidence="23">
    <location>
        <begin position="1252"/>
        <end position="1262"/>
    </location>
</feature>
<evidence type="ECO:0000256" key="11">
    <source>
        <dbReference type="ARBA" id="ARBA00023183"/>
    </source>
</evidence>
<feature type="disulfide bond" evidence="23">
    <location>
        <begin position="1174"/>
        <end position="1184"/>
    </location>
</feature>
<feature type="compositionally biased region" description="Pro residues" evidence="24">
    <location>
        <begin position="2051"/>
        <end position="2060"/>
    </location>
</feature>
<comment type="function">
    <text evidence="14">May play an integral structural role in elastic-fiber architectural organization and/or assembly.</text>
</comment>
<feature type="domain" description="EGF-like" evidence="26">
    <location>
        <begin position="1170"/>
        <end position="1207"/>
    </location>
</feature>
<feature type="domain" description="TB" evidence="27">
    <location>
        <begin position="1869"/>
        <end position="1922"/>
    </location>
</feature>
<comment type="caution">
    <text evidence="28">The sequence shown here is derived from an EMBL/GenBank/DDBJ whole genome shotgun (WGS) entry which is preliminary data.</text>
</comment>
<dbReference type="PROSITE" id="PS50026">
    <property type="entry name" value="EGF_3"/>
    <property type="match status" value="12"/>
</dbReference>
<keyword evidence="7 25" id="KW-0732">Signal</keyword>
<reference evidence="28 29" key="1">
    <citation type="journal article" date="2021" name="Sci. Rep.">
        <title>Chromosome anchoring in Senegalese sole (Solea senegalensis) reveals sex-associated markers and genome rearrangements in flatfish.</title>
        <authorList>
            <person name="Guerrero-Cozar I."/>
            <person name="Gomez-Garrido J."/>
            <person name="Berbel C."/>
            <person name="Martinez-Blanch J.F."/>
            <person name="Alioto T."/>
            <person name="Claros M.G."/>
            <person name="Gagnaire P.A."/>
            <person name="Manchado M."/>
        </authorList>
    </citation>
    <scope>NUCLEOTIDE SEQUENCE [LARGE SCALE GENOMIC DNA]</scope>
    <source>
        <strain evidence="28">Sse05_10M</strain>
    </source>
</reference>
<gene>
    <name evidence="28" type="ORF">JOB18_015429</name>
</gene>
<comment type="subunit">
    <text evidence="16">Forms part of the large latent transforming growth factor beta precursor complex; removal is essential for activation of complex. Interacts with SDC4. Interacts (via C-terminal domain) with FBN1 (via N-terminal domain) in a Ca(+2)-dependent manner.</text>
</comment>
<dbReference type="FunFam" id="2.10.25.10:FF:000005">
    <property type="entry name" value="Fibrillin 2"/>
    <property type="match status" value="2"/>
</dbReference>
<dbReference type="PANTHER" id="PTHR47333">
    <property type="entry name" value="VON WILLEBRAND FACTOR C AND EGF DOMAIN-CONTAINING PROTEIN"/>
    <property type="match status" value="1"/>
</dbReference>
<feature type="domain" description="EGF-like" evidence="26">
    <location>
        <begin position="758"/>
        <end position="794"/>
    </location>
</feature>
<evidence type="ECO:0000256" key="25">
    <source>
        <dbReference type="SAM" id="SignalP"/>
    </source>
</evidence>
<feature type="domain" description="EGF-like" evidence="26">
    <location>
        <begin position="1128"/>
        <end position="1165"/>
    </location>
</feature>
<feature type="disulfide bond" evidence="23">
    <location>
        <begin position="124"/>
        <end position="133"/>
    </location>
</feature>
<keyword evidence="11" id="KW-0340">Growth factor binding</keyword>
<keyword evidence="6" id="KW-0358">Heparin-binding</keyword>
<evidence type="ECO:0000256" key="9">
    <source>
        <dbReference type="ARBA" id="ARBA00023157"/>
    </source>
</evidence>
<evidence type="ECO:0000256" key="23">
    <source>
        <dbReference type="PROSITE-ProRule" id="PRU00076"/>
    </source>
</evidence>
<dbReference type="PROSITE" id="PS51364">
    <property type="entry name" value="TB"/>
    <property type="match status" value="4"/>
</dbReference>
<feature type="region of interest" description="Disordered" evidence="24">
    <location>
        <begin position="1936"/>
        <end position="2087"/>
    </location>
</feature>
<feature type="domain" description="EGF-like" evidence="26">
    <location>
        <begin position="1818"/>
        <end position="1853"/>
    </location>
</feature>
<feature type="domain" description="EGF-like" evidence="26">
    <location>
        <begin position="102"/>
        <end position="134"/>
    </location>
</feature>
<feature type="domain" description="EGF-like" evidence="26">
    <location>
        <begin position="1406"/>
        <end position="1447"/>
    </location>
</feature>
<feature type="domain" description="EGF-like" evidence="26">
    <location>
        <begin position="1248"/>
        <end position="1285"/>
    </location>
</feature>
<dbReference type="SMART" id="SM00181">
    <property type="entry name" value="EGF"/>
    <property type="match status" value="21"/>
</dbReference>
<dbReference type="InterPro" id="IPR049883">
    <property type="entry name" value="NOTCH1_EGF-like"/>
</dbReference>
<feature type="compositionally biased region" description="Pro residues" evidence="24">
    <location>
        <begin position="48"/>
        <end position="59"/>
    </location>
</feature>
<keyword evidence="12" id="KW-0379">Hydroxylation</keyword>
<comment type="caution">
    <text evidence="23">Lacks conserved residue(s) required for the propagation of feature annotation.</text>
</comment>
<evidence type="ECO:0000256" key="7">
    <source>
        <dbReference type="ARBA" id="ARBA00022729"/>
    </source>
</evidence>
<feature type="domain" description="TB" evidence="27">
    <location>
        <begin position="1704"/>
        <end position="1757"/>
    </location>
</feature>
<feature type="domain" description="EGF-like" evidence="26">
    <location>
        <begin position="2167"/>
        <end position="2211"/>
    </location>
</feature>
<feature type="domain" description="EGF-like" evidence="26">
    <location>
        <begin position="535"/>
        <end position="567"/>
    </location>
</feature>
<feature type="region of interest" description="Disordered" evidence="24">
    <location>
        <begin position="896"/>
        <end position="1078"/>
    </location>
</feature>
<keyword evidence="2" id="KW-0964">Secreted</keyword>
<feature type="domain" description="TB" evidence="27">
    <location>
        <begin position="808"/>
        <end position="864"/>
    </location>
</feature>
<name>A0AAV6Q076_SOLSE</name>
<evidence type="ECO:0000256" key="8">
    <source>
        <dbReference type="ARBA" id="ARBA00022737"/>
    </source>
</evidence>
<dbReference type="FunFam" id="2.10.25.10:FF:000017">
    <property type="entry name" value="latent-transforming growth factor beta-binding protein 4 isoform X1"/>
    <property type="match status" value="1"/>
</dbReference>
<evidence type="ECO:0000256" key="12">
    <source>
        <dbReference type="ARBA" id="ARBA00023278"/>
    </source>
</evidence>
<feature type="region of interest" description="Disordered" evidence="24">
    <location>
        <begin position="509"/>
        <end position="530"/>
    </location>
</feature>
<evidence type="ECO:0000256" key="15">
    <source>
        <dbReference type="ARBA" id="ARBA00059743"/>
    </source>
</evidence>
<feature type="region of interest" description="Disordered" evidence="24">
    <location>
        <begin position="187"/>
        <end position="378"/>
    </location>
</feature>
<dbReference type="FunFam" id="2.10.25.10:FF:000046">
    <property type="entry name" value="Latent-transforming growth factor beta-binding protein 1 isoform x2"/>
    <property type="match status" value="1"/>
</dbReference>
<keyword evidence="5" id="KW-0597">Phosphoprotein</keyword>
<dbReference type="PROSITE" id="PS01187">
    <property type="entry name" value="EGF_CA"/>
    <property type="match status" value="9"/>
</dbReference>
<dbReference type="PROSITE" id="PS00022">
    <property type="entry name" value="EGF_1"/>
    <property type="match status" value="2"/>
</dbReference>
<evidence type="ECO:0000256" key="4">
    <source>
        <dbReference type="ARBA" id="ARBA00022536"/>
    </source>
</evidence>
<dbReference type="Pfam" id="PF00683">
    <property type="entry name" value="TB"/>
    <property type="match status" value="4"/>
</dbReference>
<feature type="region of interest" description="Disordered" evidence="24">
    <location>
        <begin position="418"/>
        <end position="444"/>
    </location>
</feature>
<feature type="compositionally biased region" description="Polar residues" evidence="24">
    <location>
        <begin position="956"/>
        <end position="989"/>
    </location>
</feature>
<dbReference type="InterPro" id="IPR018097">
    <property type="entry name" value="EGF_Ca-bd_CS"/>
</dbReference>
<dbReference type="InterPro" id="IPR052080">
    <property type="entry name" value="vWF_C/EGF_Fibrillin"/>
</dbReference>
<feature type="disulfide bond" evidence="23">
    <location>
        <begin position="557"/>
        <end position="566"/>
    </location>
</feature>
<evidence type="ECO:0000256" key="18">
    <source>
        <dbReference type="ARBA" id="ARBA00064273"/>
    </source>
</evidence>
<evidence type="ECO:0000256" key="10">
    <source>
        <dbReference type="ARBA" id="ARBA00023180"/>
    </source>
</evidence>
<feature type="compositionally biased region" description="Low complexity" evidence="24">
    <location>
        <begin position="926"/>
        <end position="950"/>
    </location>
</feature>
<comment type="subunit">
    <text evidence="18">Forms part of the large latent transforming growth factor beta precursor complex; removal is essential for activation of complex. Interacts with LTBP1 and TGFB1. Interacts with EFEMP2; this interaction promotes fibrillar deposition of EFEMP2.</text>
</comment>
<feature type="compositionally biased region" description="Polar residues" evidence="24">
    <location>
        <begin position="221"/>
        <end position="230"/>
    </location>
</feature>
<accession>A0AAV6Q076</accession>
<proteinExistence type="inferred from homology"/>
<feature type="compositionally biased region" description="Polar residues" evidence="24">
    <location>
        <begin position="284"/>
        <end position="297"/>
    </location>
</feature>
<dbReference type="FunFam" id="2.10.25.10:FF:000194">
    <property type="entry name" value="Latent transforming growth factor beta binding protein 2"/>
    <property type="match status" value="1"/>
</dbReference>
<dbReference type="FunFam" id="2.10.25.10:FF:000019">
    <property type="entry name" value="latent-transforming growth factor beta-binding protein 1 isoform X2"/>
    <property type="match status" value="1"/>
</dbReference>
<feature type="compositionally biased region" description="Basic and acidic residues" evidence="24">
    <location>
        <begin position="516"/>
        <end position="529"/>
    </location>
</feature>
<dbReference type="EMBL" id="JAGKHQ010000020">
    <property type="protein sequence ID" value="KAG7479019.1"/>
    <property type="molecule type" value="Genomic_DNA"/>
</dbReference>
<dbReference type="FunFam" id="2.10.25.10:FF:000024">
    <property type="entry name" value="Putative latent-transforming growth factor beta-binding protein 2"/>
    <property type="match status" value="1"/>
</dbReference>
<keyword evidence="3" id="KW-0272">Extracellular matrix</keyword>
<comment type="subcellular location">
    <subcellularLocation>
        <location evidence="1">Secreted</location>
        <location evidence="1">Extracellular space</location>
        <location evidence="1">Extracellular matrix</location>
    </subcellularLocation>
</comment>
<feature type="domain" description="EGF-like" evidence="26">
    <location>
        <begin position="1448"/>
        <end position="1489"/>
    </location>
</feature>
<keyword evidence="8" id="KW-0677">Repeat</keyword>
<feature type="disulfide bond" evidence="23">
    <location>
        <begin position="106"/>
        <end position="116"/>
    </location>
</feature>
<dbReference type="Pfam" id="PF07645">
    <property type="entry name" value="EGF_CA"/>
    <property type="match status" value="17"/>
</dbReference>
<dbReference type="FunFam" id="3.90.290.10:FF:000001">
    <property type="entry name" value="Latent-transforming growth factor beta-binding protein 3 isoform 1"/>
    <property type="match status" value="1"/>
</dbReference>
<evidence type="ECO:0000256" key="20">
    <source>
        <dbReference type="ARBA" id="ARBA00072995"/>
    </source>
</evidence>
<comment type="function">
    <text evidence="15">Key regulator of transforming growth factor beta (TGFB1, TGFB2 and TGFB3) that controls TGF-beta activation by maintaining it in a latent state during storage in extracellular space. Associates specifically via disulfide bonds with the Latency-associated peptide (LAP), which is the regulatory chain of TGF-beta, and regulates integrin-dependent activation of TGF-beta. Outcompeted by LRRC32/GARP for binding to LAP regulatory chain of TGF-beta.</text>
</comment>
<keyword evidence="4 23" id="KW-0245">EGF-like domain</keyword>
<feature type="domain" description="EGF-like" evidence="26">
    <location>
        <begin position="1575"/>
        <end position="1616"/>
    </location>
</feature>
<dbReference type="InterPro" id="IPR001881">
    <property type="entry name" value="EGF-like_Ca-bd_dom"/>
</dbReference>
<evidence type="ECO:0000256" key="6">
    <source>
        <dbReference type="ARBA" id="ARBA00022674"/>
    </source>
</evidence>
<evidence type="ECO:0000256" key="19">
    <source>
        <dbReference type="ARBA" id="ARBA00072992"/>
    </source>
</evidence>
<comment type="subunit">
    <text evidence="17">Interacts with TGFB1; associates via disulfide bonds with the Latency-associated peptide chain (LAP) regulatory chain of TGFB1, leading to regulate activation of TGF-beta-1. LTBP1 does not bind directly to TGF-beta-1, the active chain of TGFB1. Interacts (via C-terminal domain) with FBN1 (via N-terminal domain). Interacts with FBN2. Interacts with ADAMTSL2. Interacts with EFEMP2.</text>
</comment>
<dbReference type="InterPro" id="IPR000152">
    <property type="entry name" value="EGF-type_Asp/Asn_hydroxyl_site"/>
</dbReference>
<dbReference type="FunFam" id="2.10.25.10:FF:000115">
    <property type="entry name" value="latent-transforming growth factor beta-binding protein 4 isoform X2"/>
    <property type="match status" value="1"/>
</dbReference>
<evidence type="ECO:0000256" key="16">
    <source>
        <dbReference type="ARBA" id="ARBA00062144"/>
    </source>
</evidence>
<dbReference type="GO" id="GO:0008201">
    <property type="term" value="F:heparin binding"/>
    <property type="evidence" value="ECO:0007669"/>
    <property type="project" value="UniProtKB-KW"/>
</dbReference>
<evidence type="ECO:0000256" key="21">
    <source>
        <dbReference type="ARBA" id="ARBA00072997"/>
    </source>
</evidence>
<feature type="compositionally biased region" description="Low complexity" evidence="24">
    <location>
        <begin position="420"/>
        <end position="443"/>
    </location>
</feature>
<dbReference type="PROSITE" id="PS01186">
    <property type="entry name" value="EGF_2"/>
    <property type="match status" value="9"/>
</dbReference>
<dbReference type="FunFam" id="2.10.25.10:FF:000014">
    <property type="entry name" value="Latent-transforming growth factor beta-binding protein 3"/>
    <property type="match status" value="1"/>
</dbReference>
<comment type="similarity">
    <text evidence="13">Belongs to the LTBP family.</text>
</comment>
<evidence type="ECO:0000256" key="2">
    <source>
        <dbReference type="ARBA" id="ARBA00022525"/>
    </source>
</evidence>
<sequence>MRLSLLCVWISWIFALYTAAQHRPLRAEGAVQTGHNGHRSRSSGRQTPTPPPPPPPPPQLDERGAGEKVRGGQRRAALSGPRVCGRQCCVGWTLSPRTKKCTKPRCFPRCHNGAQCQRSNRCVCRQGFHGSRCEFSTVTVSLPGQLLTVIVPTVTSHLYSVQHHSPLGLSSSPLSITTLVQRHVTPPSLATGASGLSPSAEGHSPKSGLGQSGNSEHKTMFSAQEQNRAAQESEDVTLKVTAEEPQTRAKSKPKFNSPLPWTADGKDQETVAEITDRTPGAQMKESQTENQNLSMSVESEGRTKTEGESVFLQSDSAERLTGDNVPNPAQSNIEKKVNDQKIPKLESHPEQREEGRVEAGQTRRKEEQEEEKTRGAKKQLLSLREAQAVLLRKTLSRRGRGDKMAALLLKHIEKERKKLSTITSSSNSSSSPSSPPVKTSVRSFHTQRGQYTVHITAPTADGQTLTGGGGGGGLETIQVMFTPTICKVRCNQDRCVNYCERGNVTTLYSTNSEGGGGEREEGEGRRDSSHGPGFRVFLCPLLCKNGGVCLQKDRCLCPPNFTGKFCQIPVAPTSAANPAAPATTNEIFKPVLLSASAANPEVTQTEFLLPLGQNQDSGRSGAPGQSMVKVRVHHPPEASVKIHQVLKVSGHSPALRTLSSSSGSAGAPAPAGLGVQAQTVRGDGTYTEHSEFKYCFREIRDGQCSSPLPGLRSKEMCCRGIGKGWGITDCVQCPDTTGKGNSSCPPGFERGNGTQCVDMNECLQPGLCENGICVNTRGSYSCVCRVGFILDASHGICISHSVISEEKGQCHRVLGSGLGPSSCSLPILRNITKQICCCSRVGKAWGPDCQRCPYFGSAAFKEICPAGPGYYYSPSTVQFTQRINEQLGGRGAQLVNLSNHDHQGPDSGASVVRSGASRPQQRPSYSGATAAGVGNTAVGSSSGSTGTSGAQMRPGQPQSQPGHRSPPQTHPATSSPSTRPRASGSTNTQDRAHTPGRTGTPLSRAESGQSSTTQPRPLPPSTSSQGGRLPSASRPVKPSVRGDSLPAVVQPQNPEQGSRQREEVRPQSNRPVLNPTIRPTRVQTVQSVCSSRPGVCGRGRCVDQPGGKHTCVCDQGFQPSAQNTYCQDVNECVQSPGLCSVGECVNTIGSYRCVCPSGYRSSNQQTSCQDVNECELNPCRNGHCENLLGSYRCVCRLGYRVIGNTCTDVDECKDPLQCPGQECINSQGSYRCTTCKPGYTVINRVCTDIDECRQAPCSNGRCENTPGSYQCVCRHGYKLQNNTCTDVDECAEPSQCPGQMCFNSMGSYRCMSCRLGYTLKNRQCADVNECENRDSCPGKQCVNTDGSYSCVDCRQGYHFVNGVCTDMDECVQVSQCPGQKCVNTVGSYHCVSCQPGYTMKDGSCQDVDECASLETCGSERVCVNTIGSFRCDCLPGYRTSGLGRQCKDINECLEGDFCFSGGECVNSPGSYTCVCSLGFKLSDNGTSCLDLDECAKSGVCLDGRCVNTEGSFKCECQSGFSANPEKTACLDVDECVLSGGSVCGSRRCENTIGSYRCLTVCEPGYQVTQTGKCVDINECVNKTVCGDHSTCENQIGSYLCECDQGFISTADGKDCVDEDECVTLQGVCGSARCENVEGSFMCECDQGEFDPLTTKCVGVAQPAEVVPSYHSTSSSSSSSSSHVGVVGFDPMLPPLPAAHPGELRECYYNLAEQGTCSLLTTNTTQQECCCTVGEGWGLGCQYHTCPHTGTAEFLSLCPSGRGYVTTGPGAFSYKDVDECKRFHPEVCKNGVCVNNIPGYNCYCSSGYVYNSTLLECVDHDECEEESCVGGVCVNTVGSYYCSCPHPLVLDDTQRNCVNSSNLSVDENLSMCWQHVSADLMCQSPLIGAQVTFTDCCCLYGDGWGMECALCPATDSEDYAFLCSSYPPPLFSSFPDSTGSDIGVRPGAGRGGTSDTSRFPPFPPDSFLPVTPGRDFSRSDYDDYSPAGDGRSPSFRGRTPVSFGLPDGVYSRPDTGFYPEGDYSSPDSSPPRPPSFRLPHDPQAEVAFGARPLPPSRPNSPPLSLAPLPGARYEEQEEDEEGEEWRPIPPFPPFSERIGGGGGGGGGRGAPRRVYERRYESYAGLSTAEDCGILHGCENGRCIRVAEGYTCDCYQGYELDMTSMTCIDVNECEDGVRLEYPCVNARCVNTEGSFRCVCRRGYIMSRRPNHCVAA</sequence>
<evidence type="ECO:0000256" key="24">
    <source>
        <dbReference type="SAM" id="MobiDB-lite"/>
    </source>
</evidence>
<dbReference type="GO" id="GO:0019838">
    <property type="term" value="F:growth factor binding"/>
    <property type="evidence" value="ECO:0007669"/>
    <property type="project" value="UniProtKB-KW"/>
</dbReference>
<protein>
    <recommendedName>
        <fullName evidence="19">Latent-transforming growth factor beta-binding protein 1</fullName>
    </recommendedName>
    <alternativeName>
        <fullName evidence="21">Latent-transforming growth factor beta-binding protein 2</fullName>
    </alternativeName>
    <alternativeName>
        <fullName evidence="20">Latent-transforming growth factor beta-binding protein 4</fullName>
    </alternativeName>
    <alternativeName>
        <fullName evidence="22">Transforming growth factor beta-1-binding protein 1</fullName>
    </alternativeName>
</protein>
<dbReference type="FunFam" id="2.10.25.10:FF:000002">
    <property type="entry name" value="Latent-transforming growth factor beta-binding protein 3"/>
    <property type="match status" value="1"/>
</dbReference>
<dbReference type="SMART" id="SM00179">
    <property type="entry name" value="EGF_CA"/>
    <property type="match status" value="20"/>
</dbReference>
<evidence type="ECO:0000256" key="3">
    <source>
        <dbReference type="ARBA" id="ARBA00022530"/>
    </source>
</evidence>
<feature type="signal peptide" evidence="25">
    <location>
        <begin position="1"/>
        <end position="20"/>
    </location>
</feature>
<evidence type="ECO:0000256" key="13">
    <source>
        <dbReference type="ARBA" id="ARBA00038081"/>
    </source>
</evidence>
<feature type="compositionally biased region" description="Basic and acidic residues" evidence="24">
    <location>
        <begin position="60"/>
        <end position="70"/>
    </location>
</feature>
<organism evidence="28 29">
    <name type="scientific">Solea senegalensis</name>
    <name type="common">Senegalese sole</name>
    <dbReference type="NCBI Taxonomy" id="28829"/>
    <lineage>
        <taxon>Eukaryota</taxon>
        <taxon>Metazoa</taxon>
        <taxon>Chordata</taxon>
        <taxon>Craniata</taxon>
        <taxon>Vertebrata</taxon>
        <taxon>Euteleostomi</taxon>
        <taxon>Actinopterygii</taxon>
        <taxon>Neopterygii</taxon>
        <taxon>Teleostei</taxon>
        <taxon>Neoteleostei</taxon>
        <taxon>Acanthomorphata</taxon>
        <taxon>Carangaria</taxon>
        <taxon>Pleuronectiformes</taxon>
        <taxon>Pleuronectoidei</taxon>
        <taxon>Soleidae</taxon>
        <taxon>Solea</taxon>
    </lineage>
</organism>
<evidence type="ECO:0000256" key="5">
    <source>
        <dbReference type="ARBA" id="ARBA00022553"/>
    </source>
</evidence>
<feature type="chain" id="PRO_5043966875" description="Latent-transforming growth factor beta-binding protein 1" evidence="25">
    <location>
        <begin position="21"/>
        <end position="2213"/>
    </location>
</feature>
<evidence type="ECO:0000256" key="14">
    <source>
        <dbReference type="ARBA" id="ARBA00058734"/>
    </source>
</evidence>
<dbReference type="Proteomes" id="UP000693946">
    <property type="component" value="Linkage Group LG8"/>
</dbReference>
<evidence type="ECO:0000256" key="22">
    <source>
        <dbReference type="ARBA" id="ARBA00075443"/>
    </source>
</evidence>
<evidence type="ECO:0000259" key="26">
    <source>
        <dbReference type="PROSITE" id="PS50026"/>
    </source>
</evidence>
<evidence type="ECO:0000256" key="17">
    <source>
        <dbReference type="ARBA" id="ARBA00062844"/>
    </source>
</evidence>
<feature type="compositionally biased region" description="Basic and acidic residues" evidence="24">
    <location>
        <begin position="333"/>
        <end position="374"/>
    </location>
</feature>
<dbReference type="FunFam" id="2.10.25.10:FF:000056">
    <property type="entry name" value="Latent-transforming growth factor beta-binding protein 3 isoform 2"/>
    <property type="match status" value="1"/>
</dbReference>
<evidence type="ECO:0000259" key="27">
    <source>
        <dbReference type="PROSITE" id="PS51364"/>
    </source>
</evidence>
<dbReference type="GO" id="GO:0005509">
    <property type="term" value="F:calcium ion binding"/>
    <property type="evidence" value="ECO:0007669"/>
    <property type="project" value="InterPro"/>
</dbReference>
<evidence type="ECO:0000313" key="29">
    <source>
        <dbReference type="Proteomes" id="UP000693946"/>
    </source>
</evidence>
<dbReference type="CDD" id="cd00054">
    <property type="entry name" value="EGF_CA"/>
    <property type="match status" value="15"/>
</dbReference>